<evidence type="ECO:0000256" key="2">
    <source>
        <dbReference type="SAM" id="Phobius"/>
    </source>
</evidence>
<comment type="caution">
    <text evidence="4">The sequence shown here is derived from an EMBL/GenBank/DDBJ whole genome shotgun (WGS) entry which is preliminary data.</text>
</comment>
<dbReference type="InterPro" id="IPR049326">
    <property type="entry name" value="Rhodopsin_dom_fungi"/>
</dbReference>
<dbReference type="Pfam" id="PF20684">
    <property type="entry name" value="Fung_rhodopsin"/>
    <property type="match status" value="1"/>
</dbReference>
<sequence length="375" mass="40188">MPSIPASAGNLAVTASDHGAYIVIAAVLGVTWSVLVLAIRLYIRFHLNGPFGPDDAAASFGTVAGICQTSLTLSAVHYGLGKRRELLSPDQLDTAMKYNFAANLVYIVAICSAKCSMSLLMARLTRYTHSRIASHGISCLAVLWALAAVLVLGFQCSGPRPWNTLDLSRCPSFITRWAVIEAFSVLIELLISSMAVVLVWNLSMARGTKVMVVCAFSAQLLVVIPIVFRLGFLGERVSGSDATFDTTNAAITTQVVLHLSVMAATFPCLRQFLQAFDSGLGATTKIGTELGTGSLPTGRGTGSRSRGGYALQSTERQQQHAKLRPDPTAEITSSATADRQNASPGGTRRSIDSFGSDKAIIWKTHKWEIRYESRG</sequence>
<keyword evidence="2" id="KW-0812">Transmembrane</keyword>
<feature type="compositionally biased region" description="Low complexity" evidence="1">
    <location>
        <begin position="291"/>
        <end position="308"/>
    </location>
</feature>
<organism evidence="4 5">
    <name type="scientific">Ophiocordyceps sinensis</name>
    <dbReference type="NCBI Taxonomy" id="72228"/>
    <lineage>
        <taxon>Eukaryota</taxon>
        <taxon>Fungi</taxon>
        <taxon>Dikarya</taxon>
        <taxon>Ascomycota</taxon>
        <taxon>Pezizomycotina</taxon>
        <taxon>Sordariomycetes</taxon>
        <taxon>Hypocreomycetidae</taxon>
        <taxon>Hypocreales</taxon>
        <taxon>Ophiocordycipitaceae</taxon>
        <taxon>Ophiocordyceps</taxon>
    </lineage>
</organism>
<dbReference type="PANTHER" id="PTHR39614">
    <property type="entry name" value="INTEGRAL MEMBRANE PROTEIN"/>
    <property type="match status" value="1"/>
</dbReference>
<feature type="region of interest" description="Disordered" evidence="1">
    <location>
        <begin position="291"/>
        <end position="352"/>
    </location>
</feature>
<name>A0A8H4PWI4_9HYPO</name>
<gene>
    <name evidence="4" type="ORF">G6O67_000991</name>
</gene>
<feature type="transmembrane region" description="Helical" evidence="2">
    <location>
        <begin position="132"/>
        <end position="154"/>
    </location>
</feature>
<evidence type="ECO:0000259" key="3">
    <source>
        <dbReference type="Pfam" id="PF20684"/>
    </source>
</evidence>
<evidence type="ECO:0000256" key="1">
    <source>
        <dbReference type="SAM" id="MobiDB-lite"/>
    </source>
</evidence>
<dbReference type="Proteomes" id="UP000557566">
    <property type="component" value="Unassembled WGS sequence"/>
</dbReference>
<dbReference type="EMBL" id="JAAVMX010000002">
    <property type="protein sequence ID" value="KAF4511780.1"/>
    <property type="molecule type" value="Genomic_DNA"/>
</dbReference>
<evidence type="ECO:0000313" key="5">
    <source>
        <dbReference type="Proteomes" id="UP000557566"/>
    </source>
</evidence>
<feature type="domain" description="Rhodopsin" evidence="3">
    <location>
        <begin position="39"/>
        <end position="274"/>
    </location>
</feature>
<feature type="transmembrane region" description="Helical" evidence="2">
    <location>
        <begin position="55"/>
        <end position="80"/>
    </location>
</feature>
<accession>A0A8H4PWI4</accession>
<keyword evidence="2" id="KW-0472">Membrane</keyword>
<dbReference type="AlphaFoldDB" id="A0A8H4PWI4"/>
<evidence type="ECO:0000313" key="4">
    <source>
        <dbReference type="EMBL" id="KAF4511780.1"/>
    </source>
</evidence>
<reference evidence="4 5" key="1">
    <citation type="journal article" date="2020" name="Genome Biol. Evol.">
        <title>A new high-quality draft genome assembly of the Chinese cordyceps Ophiocordyceps sinensis.</title>
        <authorList>
            <person name="Shu R."/>
            <person name="Zhang J."/>
            <person name="Meng Q."/>
            <person name="Zhang H."/>
            <person name="Zhou G."/>
            <person name="Li M."/>
            <person name="Wu P."/>
            <person name="Zhao Y."/>
            <person name="Chen C."/>
            <person name="Qin Q."/>
        </authorList>
    </citation>
    <scope>NUCLEOTIDE SEQUENCE [LARGE SCALE GENOMIC DNA]</scope>
    <source>
        <strain evidence="4 5">IOZ07</strain>
    </source>
</reference>
<dbReference type="OrthoDB" id="3918601at2759"/>
<feature type="transmembrane region" description="Helical" evidence="2">
    <location>
        <begin position="20"/>
        <end position="43"/>
    </location>
</feature>
<feature type="compositionally biased region" description="Polar residues" evidence="1">
    <location>
        <begin position="330"/>
        <end position="344"/>
    </location>
</feature>
<proteinExistence type="predicted"/>
<feature type="transmembrane region" description="Helical" evidence="2">
    <location>
        <begin position="174"/>
        <end position="198"/>
    </location>
</feature>
<keyword evidence="5" id="KW-1185">Reference proteome</keyword>
<keyword evidence="2" id="KW-1133">Transmembrane helix</keyword>
<feature type="transmembrane region" description="Helical" evidence="2">
    <location>
        <begin position="100"/>
        <end position="120"/>
    </location>
</feature>
<feature type="transmembrane region" description="Helical" evidence="2">
    <location>
        <begin position="210"/>
        <end position="228"/>
    </location>
</feature>
<protein>
    <recommendedName>
        <fullName evidence="3">Rhodopsin domain-containing protein</fullName>
    </recommendedName>
</protein>
<dbReference type="PANTHER" id="PTHR39614:SF2">
    <property type="entry name" value="INTEGRAL MEMBRANE PROTEIN"/>
    <property type="match status" value="1"/>
</dbReference>